<dbReference type="PRINTS" id="PR02043">
    <property type="entry name" value="CANCERSCCP1"/>
</dbReference>
<dbReference type="GeneTree" id="ENSGT00390000004708"/>
<dbReference type="PANTHER" id="PTHR20929">
    <property type="entry name" value="LUNG ADENOMA SUSCEPTIBILITY 1-RELATED"/>
    <property type="match status" value="1"/>
</dbReference>
<evidence type="ECO:0000313" key="6">
    <source>
        <dbReference type="Proteomes" id="UP000007648"/>
    </source>
</evidence>
<feature type="domain" description="IC97/Casc1 N-terminal" evidence="4">
    <location>
        <begin position="38"/>
        <end position="238"/>
    </location>
</feature>
<gene>
    <name evidence="5" type="primary">DNAI7</name>
</gene>
<dbReference type="InterPro" id="IPR023247">
    <property type="entry name" value="IC97/Dnai7-like"/>
</dbReference>
<dbReference type="Ensembl" id="ENSSHAT00000006165.2">
    <property type="protein sequence ID" value="ENSSHAP00000006111.2"/>
    <property type="gene ID" value="ENSSHAG00000005318.2"/>
</dbReference>
<reference evidence="5 6" key="1">
    <citation type="journal article" date="2011" name="Proc. Natl. Acad. Sci. U.S.A.">
        <title>Genetic diversity and population structure of the endangered marsupial Sarcophilus harrisii (Tasmanian devil).</title>
        <authorList>
            <person name="Miller W."/>
            <person name="Hayes V.M."/>
            <person name="Ratan A."/>
            <person name="Petersen D.C."/>
            <person name="Wittekindt N.E."/>
            <person name="Miller J."/>
            <person name="Walenz B."/>
            <person name="Knight J."/>
            <person name="Qi J."/>
            <person name="Zhao F."/>
            <person name="Wang Q."/>
            <person name="Bedoya-Reina O.C."/>
            <person name="Katiyar N."/>
            <person name="Tomsho L.P."/>
            <person name="Kasson L.M."/>
            <person name="Hardie R.A."/>
            <person name="Woodbridge P."/>
            <person name="Tindall E.A."/>
            <person name="Bertelsen M.F."/>
            <person name="Dixon D."/>
            <person name="Pyecroft S."/>
            <person name="Helgen K.M."/>
            <person name="Lesk A.M."/>
            <person name="Pringle T.H."/>
            <person name="Patterson N."/>
            <person name="Zhang Y."/>
            <person name="Kreiss A."/>
            <person name="Woods G.M."/>
            <person name="Jones M.E."/>
            <person name="Schuster S.C."/>
        </authorList>
    </citation>
    <scope>NUCLEOTIDE SEQUENCE [LARGE SCALE GENOMIC DNA]</scope>
</reference>
<feature type="compositionally biased region" description="Basic residues" evidence="3">
    <location>
        <begin position="1"/>
        <end position="23"/>
    </location>
</feature>
<name>G3VSF6_SARHA</name>
<comment type="similarity">
    <text evidence="1">Belongs to the DNAI7 family.</text>
</comment>
<evidence type="ECO:0000256" key="3">
    <source>
        <dbReference type="SAM" id="MobiDB-lite"/>
    </source>
</evidence>
<evidence type="ECO:0000256" key="1">
    <source>
        <dbReference type="ARBA" id="ARBA00024332"/>
    </source>
</evidence>
<organism evidence="5 6">
    <name type="scientific">Sarcophilus harrisii</name>
    <name type="common">Tasmanian devil</name>
    <name type="synonym">Sarcophilus laniarius</name>
    <dbReference type="NCBI Taxonomy" id="9305"/>
    <lineage>
        <taxon>Eukaryota</taxon>
        <taxon>Metazoa</taxon>
        <taxon>Chordata</taxon>
        <taxon>Craniata</taxon>
        <taxon>Vertebrata</taxon>
        <taxon>Euteleostomi</taxon>
        <taxon>Mammalia</taxon>
        <taxon>Metatheria</taxon>
        <taxon>Dasyuromorphia</taxon>
        <taxon>Dasyuridae</taxon>
        <taxon>Sarcophilus</taxon>
    </lineage>
</organism>
<dbReference type="STRING" id="9305.ENSSHAP00000006111"/>
<protein>
    <recommendedName>
        <fullName evidence="2">Dynein axonemal intermediate chain 7</fullName>
    </recommendedName>
</protein>
<dbReference type="PANTHER" id="PTHR20929:SF11">
    <property type="entry name" value="DYNEIN AXONEMAL INTERMEDIATE CHAIN 7"/>
    <property type="match status" value="1"/>
</dbReference>
<accession>G3VSF6</accession>
<proteinExistence type="inferred from homology"/>
<dbReference type="GO" id="GO:0005930">
    <property type="term" value="C:axoneme"/>
    <property type="evidence" value="ECO:0007669"/>
    <property type="project" value="TreeGrafter"/>
</dbReference>
<reference evidence="5" key="3">
    <citation type="submission" date="2025-09" db="UniProtKB">
        <authorList>
            <consortium name="Ensembl"/>
        </authorList>
    </citation>
    <scope>IDENTIFICATION</scope>
</reference>
<dbReference type="Proteomes" id="UP000007648">
    <property type="component" value="Unassembled WGS sequence"/>
</dbReference>
<feature type="region of interest" description="Disordered" evidence="3">
    <location>
        <begin position="1"/>
        <end position="56"/>
    </location>
</feature>
<evidence type="ECO:0000259" key="4">
    <source>
        <dbReference type="Pfam" id="PF15927"/>
    </source>
</evidence>
<feature type="compositionally biased region" description="Basic and acidic residues" evidence="3">
    <location>
        <begin position="24"/>
        <end position="56"/>
    </location>
</feature>
<dbReference type="InterPro" id="IPR031826">
    <property type="entry name" value="IC97/Casc1_N"/>
</dbReference>
<dbReference type="AlphaFoldDB" id="G3VSF6"/>
<reference evidence="5" key="2">
    <citation type="submission" date="2025-08" db="UniProtKB">
        <authorList>
            <consortium name="Ensembl"/>
        </authorList>
    </citation>
    <scope>IDENTIFICATION</scope>
</reference>
<dbReference type="GO" id="GO:0048487">
    <property type="term" value="F:beta-tubulin binding"/>
    <property type="evidence" value="ECO:0007669"/>
    <property type="project" value="TreeGrafter"/>
</dbReference>
<dbReference type="eggNOG" id="ENOG502QQM9">
    <property type="taxonomic scope" value="Eukaryota"/>
</dbReference>
<evidence type="ECO:0000256" key="2">
    <source>
        <dbReference type="ARBA" id="ARBA00024414"/>
    </source>
</evidence>
<keyword evidence="6" id="KW-1185">Reference proteome</keyword>
<dbReference type="Pfam" id="PF15927">
    <property type="entry name" value="Casc1_N"/>
    <property type="match status" value="1"/>
</dbReference>
<evidence type="ECO:0000313" key="5">
    <source>
        <dbReference type="Ensembl" id="ENSSHAP00000006111.2"/>
    </source>
</evidence>
<sequence length="739" mass="85258">MAPKAKKPPKTKKAGSPEKKKKLSRIERLRQQQEEEERKLKEEEEARLKAEREAAEKLEKQQAKARKWQALIEKAESRKNDELEELYLLEKCFLDAEKTKKEVRVFSKWKHYIECDGTPDPCITQEINTYISLWKEKTNEDIDTVMKESKLVLSLIEKLELALLDTPPHELTYKQIEQYQGSILELRELLHFKFSEATETLLKEASSLVDTDSGNMEKIIKDENITLYVWANLKKNPKYKRIKFGDTGVGFEIPKALATSDIAVRIFHTNYDHVSPLPMIPRLAKSEITDVIIEDSAEKETAKDEEVPQAGLEEVAENQELMTSSIFEMDMTKTESSLVNSKKSMISVKDYAEVKKDEIELKSLRSDTYSLSLLAPATKISVPDSIYEIVNDEDIVDLKGFMPLGGIYHLNILKLPPQSKHVKGWTIVELLSGGLQPFVYPPEIIEETTETENPYPPIEIFIEIKKNVVFFEKPMVARWDSQGKGWRTDGFFSLYYDMTERTISFSLESVFPVTLIQDIHVHMPFESWELKPISLNEAVLNITTAYTDIDIQIKDNQCMLASVELGDEYELSHLLGKWMNITNLIIAMKDTGFNIFPSEHSHIYVAVNYKDPLVEMKSYRQMALMASAYSFGWSKWNKYSGPGKVVIKASELLEKKYVADNKWSLFMFDGERAQKLKINEFSEEFSEELDDNTEFHSTLYHMIKDFTSEAALKKIRDTDYLFIDVVCKLLLSTRLLTFS</sequence>
<dbReference type="GO" id="GO:0008017">
    <property type="term" value="F:microtubule binding"/>
    <property type="evidence" value="ECO:0007669"/>
    <property type="project" value="TreeGrafter"/>
</dbReference>